<evidence type="ECO:0000256" key="1">
    <source>
        <dbReference type="ARBA" id="ARBA00022723"/>
    </source>
</evidence>
<feature type="transmembrane region" description="Helical" evidence="6">
    <location>
        <begin position="28"/>
        <end position="46"/>
    </location>
</feature>
<protein>
    <recommendedName>
        <fullName evidence="7">MYND-type domain-containing protein</fullName>
    </recommendedName>
</protein>
<evidence type="ECO:0000256" key="6">
    <source>
        <dbReference type="SAM" id="Phobius"/>
    </source>
</evidence>
<dbReference type="PROSITE" id="PS50865">
    <property type="entry name" value="ZF_MYND_2"/>
    <property type="match status" value="1"/>
</dbReference>
<dbReference type="GO" id="GO:0008270">
    <property type="term" value="F:zinc ion binding"/>
    <property type="evidence" value="ECO:0007669"/>
    <property type="project" value="UniProtKB-KW"/>
</dbReference>
<reference evidence="8" key="1">
    <citation type="submission" date="2017-12" db="EMBL/GenBank/DDBJ databases">
        <title>Gene loss provides genomic basis for host adaptation in cereal stripe rust fungi.</title>
        <authorList>
            <person name="Xia C."/>
        </authorList>
    </citation>
    <scope>NUCLEOTIDE SEQUENCE [LARGE SCALE GENOMIC DNA]</scope>
    <source>
        <strain evidence="8">93-210</strain>
    </source>
</reference>
<feature type="transmembrane region" description="Helical" evidence="6">
    <location>
        <begin position="328"/>
        <end position="348"/>
    </location>
</feature>
<name>A0A2S4V7Y9_9BASI</name>
<keyword evidence="1" id="KW-0479">Metal-binding</keyword>
<evidence type="ECO:0000313" key="8">
    <source>
        <dbReference type="EMBL" id="POW05570.1"/>
    </source>
</evidence>
<sequence length="378" mass="42231">IDQEAIQPATGSRTIVVISMEFLNQIDISTVALSILSLISLLVIYLQYQNVLLSPYTNLKKKTSPNSAPTSSSPPSSKEKFARCRECSKQSLISALKICSKCRISPSQQDRDSNDLNFYYCDHKCQKANWKTHKLICGNFKDLQQTTPDPSDPSNPLPPHNLLGNAFFEKRRAEVEALLKKWCEFHKNLIIFAAIHGLDLIRNPQNSKQILLMISLASTDEDGTEKFTEITDDESKPETAAQNKDLDPEQSIHRQFSVAHVGSLDSANFFKSNPGMAGALKEIETVRQRVKEKGGIGVAILLVRCGPIVQVCFYPFDFATTYYHHRPFIMLCLCLCTSVIGFPSWLAFSGRSGCSPAPNNWRAIFDEAIKAGVAWKPR</sequence>
<dbReference type="Proteomes" id="UP000239156">
    <property type="component" value="Unassembled WGS sequence"/>
</dbReference>
<dbReference type="InterPro" id="IPR002893">
    <property type="entry name" value="Znf_MYND"/>
</dbReference>
<evidence type="ECO:0000256" key="5">
    <source>
        <dbReference type="SAM" id="MobiDB-lite"/>
    </source>
</evidence>
<dbReference type="AlphaFoldDB" id="A0A2S4V7Y9"/>
<keyword evidence="2 4" id="KW-0863">Zinc-finger</keyword>
<evidence type="ECO:0000256" key="2">
    <source>
        <dbReference type="ARBA" id="ARBA00022771"/>
    </source>
</evidence>
<dbReference type="SUPFAM" id="SSF144232">
    <property type="entry name" value="HIT/MYND zinc finger-like"/>
    <property type="match status" value="1"/>
</dbReference>
<dbReference type="Pfam" id="PF01753">
    <property type="entry name" value="zf-MYND"/>
    <property type="match status" value="1"/>
</dbReference>
<keyword evidence="6" id="KW-0472">Membrane</keyword>
<evidence type="ECO:0000256" key="4">
    <source>
        <dbReference type="PROSITE-ProRule" id="PRU00134"/>
    </source>
</evidence>
<organism evidence="8 9">
    <name type="scientific">Puccinia striiformis</name>
    <dbReference type="NCBI Taxonomy" id="27350"/>
    <lineage>
        <taxon>Eukaryota</taxon>
        <taxon>Fungi</taxon>
        <taxon>Dikarya</taxon>
        <taxon>Basidiomycota</taxon>
        <taxon>Pucciniomycotina</taxon>
        <taxon>Pucciniomycetes</taxon>
        <taxon>Pucciniales</taxon>
        <taxon>Pucciniaceae</taxon>
        <taxon>Puccinia</taxon>
    </lineage>
</organism>
<dbReference type="VEuPathDB" id="FungiDB:PSTT_09638"/>
<feature type="compositionally biased region" description="Basic and acidic residues" evidence="5">
    <location>
        <begin position="224"/>
        <end position="237"/>
    </location>
</feature>
<feature type="transmembrane region" description="Helical" evidence="6">
    <location>
        <begin position="296"/>
        <end position="316"/>
    </location>
</feature>
<feature type="domain" description="MYND-type" evidence="7">
    <location>
        <begin position="84"/>
        <end position="137"/>
    </location>
</feature>
<keyword evidence="9" id="KW-1185">Reference proteome</keyword>
<dbReference type="Gene3D" id="6.10.140.2220">
    <property type="match status" value="1"/>
</dbReference>
<dbReference type="EMBL" id="PKSL01000097">
    <property type="protein sequence ID" value="POW05570.1"/>
    <property type="molecule type" value="Genomic_DNA"/>
</dbReference>
<feature type="non-terminal residue" evidence="8">
    <location>
        <position position="1"/>
    </location>
</feature>
<gene>
    <name evidence="8" type="ORF">PSTT_09638</name>
</gene>
<keyword evidence="3" id="KW-0862">Zinc</keyword>
<keyword evidence="6" id="KW-1133">Transmembrane helix</keyword>
<keyword evidence="6" id="KW-0812">Transmembrane</keyword>
<proteinExistence type="predicted"/>
<evidence type="ECO:0000313" key="9">
    <source>
        <dbReference type="Proteomes" id="UP000239156"/>
    </source>
</evidence>
<evidence type="ECO:0000259" key="7">
    <source>
        <dbReference type="PROSITE" id="PS50865"/>
    </source>
</evidence>
<feature type="region of interest" description="Disordered" evidence="5">
    <location>
        <begin position="224"/>
        <end position="248"/>
    </location>
</feature>
<evidence type="ECO:0000256" key="3">
    <source>
        <dbReference type="ARBA" id="ARBA00022833"/>
    </source>
</evidence>
<accession>A0A2S4V7Y9</accession>
<comment type="caution">
    <text evidence="8">The sequence shown here is derived from an EMBL/GenBank/DDBJ whole genome shotgun (WGS) entry which is preliminary data.</text>
</comment>
<dbReference type="VEuPathDB" id="FungiDB:PSHT_06656"/>